<gene>
    <name evidence="1" type="ORF">INT45_010629</name>
</gene>
<evidence type="ECO:0000313" key="1">
    <source>
        <dbReference type="EMBL" id="KAG2214567.1"/>
    </source>
</evidence>
<dbReference type="EMBL" id="JAEPRB010000609">
    <property type="protein sequence ID" value="KAG2214567.1"/>
    <property type="molecule type" value="Genomic_DNA"/>
</dbReference>
<dbReference type="Pfam" id="PF02992">
    <property type="entry name" value="Transposase_21"/>
    <property type="match status" value="1"/>
</dbReference>
<accession>A0A8H7VD96</accession>
<dbReference type="OrthoDB" id="2289822at2759"/>
<name>A0A8H7VD96_9FUNG</name>
<protein>
    <recommendedName>
        <fullName evidence="3">Transposase</fullName>
    </recommendedName>
</protein>
<comment type="caution">
    <text evidence="1">The sequence shown here is derived from an EMBL/GenBank/DDBJ whole genome shotgun (WGS) entry which is preliminary data.</text>
</comment>
<dbReference type="Proteomes" id="UP000646827">
    <property type="component" value="Unassembled WGS sequence"/>
</dbReference>
<evidence type="ECO:0008006" key="3">
    <source>
        <dbReference type="Google" id="ProtNLM"/>
    </source>
</evidence>
<sequence>MEDSYPIKAKNYDVCRNGCMMFLKSSTLNKCRYCQAPRFTTRKRQSDGTARQQQPCATVKQLSLSDQLALFIHNKTSRKNLLYRSKHQPFQGQYSDIYDGNAFNDLKNKGFFTNNLDIALALFTDGFTMFQKHQLMIVHVVILNFPPSIRYQTANMIQLCICPGPHSVKNLFSFLQPCIQQLKSLQSSGICVKADDGERYFARAHMLLCTGDIPACSKMMFFRGHTFKYGCRICEIAGSPVKINGAKRGMYFALNKRARPKMRLLGDFLQGNQDKGLMRKSPFRELNSFRGWSTYGLDCIHLIGQGISKQLWTLICGKFGSKGNPFFLKLATRKQIGESLANARTTIPSTFSNCTVDISKQSRYFRSIDWIHFIRFIVPTLVAERLNNKAAKTAILALANACNIVFQRTITKGNLNKLKQDVKLWNDYLMLQVTTKKISGSIFTITQHYMTHLDHIICEMGCPIYYSAFCQERAIGELKKKIKSRSATGSNAGNIMVGLAAQRYAERVGFGSSTSIKKQHEKEVLTDSEENDA</sequence>
<dbReference type="AlphaFoldDB" id="A0A8H7VD96"/>
<reference evidence="1 2" key="1">
    <citation type="submission" date="2020-12" db="EMBL/GenBank/DDBJ databases">
        <title>Metabolic potential, ecology and presence of endohyphal bacteria is reflected in genomic diversity of Mucoromycotina.</title>
        <authorList>
            <person name="Muszewska A."/>
            <person name="Okrasinska A."/>
            <person name="Steczkiewicz K."/>
            <person name="Drgas O."/>
            <person name="Orlowska M."/>
            <person name="Perlinska-Lenart U."/>
            <person name="Aleksandrzak-Piekarczyk T."/>
            <person name="Szatraj K."/>
            <person name="Zielenkiewicz U."/>
            <person name="Pilsyk S."/>
            <person name="Malc E."/>
            <person name="Mieczkowski P."/>
            <person name="Kruszewska J.S."/>
            <person name="Biernat P."/>
            <person name="Pawlowska J."/>
        </authorList>
    </citation>
    <scope>NUCLEOTIDE SEQUENCE [LARGE SCALE GENOMIC DNA]</scope>
    <source>
        <strain evidence="1 2">CBS 142.35</strain>
    </source>
</reference>
<evidence type="ECO:0000313" key="2">
    <source>
        <dbReference type="Proteomes" id="UP000646827"/>
    </source>
</evidence>
<organism evidence="1 2">
    <name type="scientific">Circinella minor</name>
    <dbReference type="NCBI Taxonomy" id="1195481"/>
    <lineage>
        <taxon>Eukaryota</taxon>
        <taxon>Fungi</taxon>
        <taxon>Fungi incertae sedis</taxon>
        <taxon>Mucoromycota</taxon>
        <taxon>Mucoromycotina</taxon>
        <taxon>Mucoromycetes</taxon>
        <taxon>Mucorales</taxon>
        <taxon>Lichtheimiaceae</taxon>
        <taxon>Circinella</taxon>
    </lineage>
</organism>
<dbReference type="InterPro" id="IPR004242">
    <property type="entry name" value="Transposase_21"/>
</dbReference>
<proteinExistence type="predicted"/>
<keyword evidence="2" id="KW-1185">Reference proteome</keyword>